<evidence type="ECO:0000313" key="3">
    <source>
        <dbReference type="EMBL" id="PZP55920.1"/>
    </source>
</evidence>
<feature type="region of interest" description="Disordered" evidence="1">
    <location>
        <begin position="1"/>
        <end position="22"/>
    </location>
</feature>
<organism evidence="3 4">
    <name type="scientific">Micavibrio aeruginosavorus</name>
    <dbReference type="NCBI Taxonomy" id="349221"/>
    <lineage>
        <taxon>Bacteria</taxon>
        <taxon>Pseudomonadati</taxon>
        <taxon>Bdellovibrionota</taxon>
        <taxon>Bdellovibrionia</taxon>
        <taxon>Bdellovibrionales</taxon>
        <taxon>Pseudobdellovibrionaceae</taxon>
        <taxon>Micavibrio</taxon>
    </lineage>
</organism>
<dbReference type="InterPro" id="IPR011009">
    <property type="entry name" value="Kinase-like_dom_sf"/>
</dbReference>
<feature type="transmembrane region" description="Helical" evidence="2">
    <location>
        <begin position="665"/>
        <end position="683"/>
    </location>
</feature>
<protein>
    <recommendedName>
        <fullName evidence="5">Protein kinase domain-containing protein</fullName>
    </recommendedName>
</protein>
<evidence type="ECO:0000313" key="4">
    <source>
        <dbReference type="Proteomes" id="UP000249739"/>
    </source>
</evidence>
<accession>A0A2W5FPY4</accession>
<proteinExistence type="predicted"/>
<dbReference type="AlphaFoldDB" id="A0A2W5FPY4"/>
<evidence type="ECO:0000256" key="1">
    <source>
        <dbReference type="SAM" id="MobiDB-lite"/>
    </source>
</evidence>
<sequence length="691" mass="77467">MSETPNLTEPPKAEPAPQNSAVGANPVLLKGEIEIYPDQRLPHLDQGPVKAYAATGRAKEKAYALLVEKPLVPQIHASSKYMTLNTPSLPRLMATGTVNWVPEKQQRYVFVYENKLGLPFANPSNFTAMGLKADNVLHGFVKKMVPLLKNFRDMDFVHGNIRVTNLFTGGGNGFEKIMLGECLATPPAYLYSSVYEPIERAAALPLGRGTPDYADDLYSFGAMLAIMIRTSDPTSGWSDESITEYKIEHGSYQALTGKERFSGSILELLRGLLNDDVKQRWTIEDILTWVDGQRVSPKQAGPVKPKAARPIDFFGEKFLRPNILALNLHKNPTDVVRINDHGELKLWLNRSIQDKKLEENVEHASNAAKELGVMGEAYPERIAGFMSAVLGPGLPVFYRGLKFHPEAFGRMLAEAYVTKKDLAHFAEVLQTSLVNFWALMNDTLTPHGVEIVSKFDTCKAFLRQQGQGYGLERCLYYLCSEAPCMSEKLKNYYVRTPEELVTAYESLAATPDRPEGFFDRHIVAFLSVKDRSVVDPYIPDINSNDPTRSILAALRVFSSIQRRGKMQNLPNILNWIAEKVDPLINRFHDRDQRAKLKAQLIKIKDKGDISAVEQLFDNLQALQADEHNFNQASYHYNALTEEHAKLEHDLAYDDKFGHATGQSTSALISGIVATCIIIVYLFYKFTTKTAF</sequence>
<keyword evidence="2" id="KW-0472">Membrane</keyword>
<gene>
    <name evidence="3" type="ORF">DI586_05360</name>
</gene>
<reference evidence="3 4" key="1">
    <citation type="submission" date="2017-08" db="EMBL/GenBank/DDBJ databases">
        <title>Infants hospitalized years apart are colonized by the same room-sourced microbial strains.</title>
        <authorList>
            <person name="Brooks B."/>
            <person name="Olm M.R."/>
            <person name="Firek B.A."/>
            <person name="Baker R."/>
            <person name="Thomas B.C."/>
            <person name="Morowitz M.J."/>
            <person name="Banfield J.F."/>
        </authorList>
    </citation>
    <scope>NUCLEOTIDE SEQUENCE [LARGE SCALE GENOMIC DNA]</scope>
    <source>
        <strain evidence="3">S2_006_000_R2_64</strain>
    </source>
</reference>
<dbReference type="SUPFAM" id="SSF56112">
    <property type="entry name" value="Protein kinase-like (PK-like)"/>
    <property type="match status" value="1"/>
</dbReference>
<evidence type="ECO:0000256" key="2">
    <source>
        <dbReference type="SAM" id="Phobius"/>
    </source>
</evidence>
<comment type="caution">
    <text evidence="3">The sequence shown here is derived from an EMBL/GenBank/DDBJ whole genome shotgun (WGS) entry which is preliminary data.</text>
</comment>
<keyword evidence="2" id="KW-0812">Transmembrane</keyword>
<dbReference type="EMBL" id="QFOT01000045">
    <property type="protein sequence ID" value="PZP55920.1"/>
    <property type="molecule type" value="Genomic_DNA"/>
</dbReference>
<dbReference type="Gene3D" id="1.10.510.10">
    <property type="entry name" value="Transferase(Phosphotransferase) domain 1"/>
    <property type="match status" value="1"/>
</dbReference>
<keyword evidence="2" id="KW-1133">Transmembrane helix</keyword>
<name>A0A2W5FPY4_9BACT</name>
<dbReference type="Proteomes" id="UP000249739">
    <property type="component" value="Unassembled WGS sequence"/>
</dbReference>
<evidence type="ECO:0008006" key="5">
    <source>
        <dbReference type="Google" id="ProtNLM"/>
    </source>
</evidence>